<dbReference type="SUPFAM" id="SSF51735">
    <property type="entry name" value="NAD(P)-binding Rossmann-fold domains"/>
    <property type="match status" value="1"/>
</dbReference>
<gene>
    <name evidence="2" type="ORF">BJG266_LOCUS4624</name>
</gene>
<dbReference type="InterPro" id="IPR036291">
    <property type="entry name" value="NAD(P)-bd_dom_sf"/>
</dbReference>
<dbReference type="SMART" id="SM00829">
    <property type="entry name" value="PKS_ER"/>
    <property type="match status" value="1"/>
</dbReference>
<evidence type="ECO:0000313" key="3">
    <source>
        <dbReference type="Proteomes" id="UP000663877"/>
    </source>
</evidence>
<dbReference type="InterPro" id="IPR020843">
    <property type="entry name" value="ER"/>
</dbReference>
<dbReference type="InterPro" id="IPR025533">
    <property type="entry name" value="DUF4419"/>
</dbReference>
<dbReference type="GO" id="GO:0016491">
    <property type="term" value="F:oxidoreductase activity"/>
    <property type="evidence" value="ECO:0007669"/>
    <property type="project" value="InterPro"/>
</dbReference>
<name>A0A813S512_9BILA</name>
<dbReference type="PANTHER" id="PTHR31252">
    <property type="entry name" value="DUF4419 DOMAIN-CONTAINING PROTEIN"/>
    <property type="match status" value="1"/>
</dbReference>
<feature type="domain" description="Enoyl reductase (ER)" evidence="1">
    <location>
        <begin position="404"/>
        <end position="746"/>
    </location>
</feature>
<reference evidence="2" key="1">
    <citation type="submission" date="2021-02" db="EMBL/GenBank/DDBJ databases">
        <authorList>
            <person name="Nowell W R."/>
        </authorList>
    </citation>
    <scope>NUCLEOTIDE SEQUENCE</scope>
</reference>
<dbReference type="PANTHER" id="PTHR31252:SF11">
    <property type="entry name" value="DUF4419 DOMAIN-CONTAINING PROTEIN"/>
    <property type="match status" value="1"/>
</dbReference>
<dbReference type="Proteomes" id="UP000663877">
    <property type="component" value="Unassembled WGS sequence"/>
</dbReference>
<evidence type="ECO:0000259" key="1">
    <source>
        <dbReference type="SMART" id="SM00829"/>
    </source>
</evidence>
<dbReference type="SUPFAM" id="SSF50129">
    <property type="entry name" value="GroES-like"/>
    <property type="match status" value="1"/>
</dbReference>
<dbReference type="Pfam" id="PF13602">
    <property type="entry name" value="ADH_zinc_N_2"/>
    <property type="match status" value="1"/>
</dbReference>
<comment type="caution">
    <text evidence="2">The sequence shown here is derived from an EMBL/GenBank/DDBJ whole genome shotgun (WGS) entry which is preliminary data.</text>
</comment>
<organism evidence="2 3">
    <name type="scientific">Adineta steineri</name>
    <dbReference type="NCBI Taxonomy" id="433720"/>
    <lineage>
        <taxon>Eukaryota</taxon>
        <taxon>Metazoa</taxon>
        <taxon>Spiralia</taxon>
        <taxon>Gnathifera</taxon>
        <taxon>Rotifera</taxon>
        <taxon>Eurotatoria</taxon>
        <taxon>Bdelloidea</taxon>
        <taxon>Adinetida</taxon>
        <taxon>Adinetidae</taxon>
        <taxon>Adineta</taxon>
    </lineage>
</organism>
<dbReference type="InterPro" id="IPR011032">
    <property type="entry name" value="GroES-like_sf"/>
</dbReference>
<dbReference type="Pfam" id="PF08240">
    <property type="entry name" value="ADH_N"/>
    <property type="match status" value="1"/>
</dbReference>
<proteinExistence type="predicted"/>
<dbReference type="CDD" id="cd08267">
    <property type="entry name" value="MDR1"/>
    <property type="match status" value="1"/>
</dbReference>
<sequence>MCAVGFLLYATTSSKAATGTITTFSVAQVEPSKTVHPEVQSLWSKDIQRWASKDQILALENYQLAHPLADGINYRVANAFIGTVFKAYSDHYPLELSVEDIWVAIAQGVSIHLNSNAEKFRHYFVSHNGKKELNLNVNKLQLHNNEKPSGVSMLVPAINWPAAIRLMTDLIKADMKAADLVTLISQPFSQTTSIQQAVFDACLMDSVKAYYDYRFVLVCGIPQVTLRGSPADFQSVIDRLNQLKLMFTDLHWWLDPLLSHVQKFKESAEGTPDIDWWQKVCHKVGGGSGIHMLIGWLADFVPYVADGNGHYRKARQDYNFRGKIMNGIDFADFSEAVTQTNFTLDNNGYEIHMKLIAGFLGYLSDLVFFRLNTINMAKLAATEIEDGIPSVMTGAQQNDYGDARNVITLHQDIPVPGELSCKQILIRVYAAAINPVDWKVLKGNLTFIKRFSFPHTPGSDVAGVVVAIGSSVKRFRVGDKVYGNLGTDGGSYAEYVREKESLFALKPSNLTMVEAAAVPLACLTSYQALFNTASPIVGPGSKIMVCGGSSATGLYGVQLAKAVGAHVTTTCSQRNFSLMEKLGCKVVQACSDMTTDPQQLLVIDYNNKDFGQELKGQEYDFVYDCVGGEQQWLAAQQILRRGGQFITIVGNDPEMKVSLKYMATLGSTLVGHKLQSIFSSTKLSYKFHAIRESYQDLDEIRTRFLETDKVKPIIDTVFDWRKDGVEALYALYEKSKSGKAQGKLVLKIADEE</sequence>
<dbReference type="EMBL" id="CAJNOI010000011">
    <property type="protein sequence ID" value="CAF0790064.1"/>
    <property type="molecule type" value="Genomic_DNA"/>
</dbReference>
<dbReference type="Gene3D" id="3.40.50.720">
    <property type="entry name" value="NAD(P)-binding Rossmann-like Domain"/>
    <property type="match status" value="1"/>
</dbReference>
<evidence type="ECO:0000313" key="2">
    <source>
        <dbReference type="EMBL" id="CAF0790064.1"/>
    </source>
</evidence>
<dbReference type="Gene3D" id="3.90.180.10">
    <property type="entry name" value="Medium-chain alcohol dehydrogenases, catalytic domain"/>
    <property type="match status" value="1"/>
</dbReference>
<accession>A0A813S512</accession>
<protein>
    <recommendedName>
        <fullName evidence="1">Enoyl reductase (ER) domain-containing protein</fullName>
    </recommendedName>
</protein>
<dbReference type="AlphaFoldDB" id="A0A813S512"/>
<dbReference type="InterPro" id="IPR013154">
    <property type="entry name" value="ADH-like_N"/>
</dbReference>
<dbReference type="Pfam" id="PF14388">
    <property type="entry name" value="DUF4419"/>
    <property type="match status" value="1"/>
</dbReference>